<evidence type="ECO:0000313" key="2">
    <source>
        <dbReference type="EMBL" id="AFC23314.1"/>
    </source>
</evidence>
<dbReference type="Proteomes" id="UP000007519">
    <property type="component" value="Chromosome"/>
</dbReference>
<accession>H6KZ30</accession>
<evidence type="ECO:0000313" key="3">
    <source>
        <dbReference type="Proteomes" id="UP000007519"/>
    </source>
</evidence>
<dbReference type="STRING" id="984262.SGRA_0575"/>
<keyword evidence="3" id="KW-1185">Reference proteome</keyword>
<feature type="compositionally biased region" description="Basic and acidic residues" evidence="1">
    <location>
        <begin position="40"/>
        <end position="57"/>
    </location>
</feature>
<evidence type="ECO:0000256" key="1">
    <source>
        <dbReference type="SAM" id="MobiDB-lite"/>
    </source>
</evidence>
<protein>
    <submittedName>
        <fullName evidence="2">Uncharacterized protein</fullName>
    </submittedName>
</protein>
<gene>
    <name evidence="2" type="ordered locus">SGRA_0575</name>
</gene>
<name>H6KZ30_SAPGL</name>
<feature type="region of interest" description="Disordered" evidence="1">
    <location>
        <begin position="23"/>
        <end position="57"/>
    </location>
</feature>
<sequence>MVLFWGFAGGKAAAGLAMRSGWPAGADRAAESGEGPSEQRAPKRSAEERSEAEAPNP</sequence>
<organism evidence="2 3">
    <name type="scientific">Saprospira grandis (strain Lewin)</name>
    <dbReference type="NCBI Taxonomy" id="984262"/>
    <lineage>
        <taxon>Bacteria</taxon>
        <taxon>Pseudomonadati</taxon>
        <taxon>Bacteroidota</taxon>
        <taxon>Saprospiria</taxon>
        <taxon>Saprospirales</taxon>
        <taxon>Saprospiraceae</taxon>
        <taxon>Saprospira</taxon>
    </lineage>
</organism>
<reference evidence="2 3" key="1">
    <citation type="journal article" date="2012" name="Stand. Genomic Sci.">
        <title>Complete genome sequencing and analysis of Saprospira grandis str. Lewin, a predatory marine bacterium.</title>
        <authorList>
            <person name="Saw J.H."/>
            <person name="Yuryev A."/>
            <person name="Kanbe M."/>
            <person name="Hou S."/>
            <person name="Young A.G."/>
            <person name="Aizawa S."/>
            <person name="Alam M."/>
        </authorList>
    </citation>
    <scope>NUCLEOTIDE SEQUENCE [LARGE SCALE GENOMIC DNA]</scope>
    <source>
        <strain evidence="2 3">Lewin</strain>
    </source>
</reference>
<dbReference type="HOGENOM" id="CLU_2994128_0_0_10"/>
<proteinExistence type="predicted"/>
<dbReference type="AlphaFoldDB" id="H6KZ30"/>
<dbReference type="KEGG" id="sgn:SGRA_0575"/>
<dbReference type="EMBL" id="CP002831">
    <property type="protein sequence ID" value="AFC23314.1"/>
    <property type="molecule type" value="Genomic_DNA"/>
</dbReference>